<reference evidence="1" key="1">
    <citation type="submission" date="2020-02" db="EMBL/GenBank/DDBJ databases">
        <authorList>
            <person name="Meier V. D."/>
        </authorList>
    </citation>
    <scope>NUCLEOTIDE SEQUENCE</scope>
    <source>
        <strain evidence="1">AVDCRST_MAG84</strain>
    </source>
</reference>
<gene>
    <name evidence="1" type="ORF">AVDCRST_MAG84-908</name>
</gene>
<proteinExistence type="predicted"/>
<protein>
    <submittedName>
        <fullName evidence="1">Uncharacterized protein</fullName>
    </submittedName>
</protein>
<organism evidence="1">
    <name type="scientific">uncultured Microcoleus sp</name>
    <dbReference type="NCBI Taxonomy" id="259945"/>
    <lineage>
        <taxon>Bacteria</taxon>
        <taxon>Bacillati</taxon>
        <taxon>Cyanobacteriota</taxon>
        <taxon>Cyanophyceae</taxon>
        <taxon>Oscillatoriophycideae</taxon>
        <taxon>Oscillatoriales</taxon>
        <taxon>Microcoleaceae</taxon>
        <taxon>Microcoleus</taxon>
        <taxon>environmental samples</taxon>
    </lineage>
</organism>
<dbReference type="AlphaFoldDB" id="A0A6J4KTL6"/>
<dbReference type="EMBL" id="CADCTZ010000133">
    <property type="protein sequence ID" value="CAA9313115.1"/>
    <property type="molecule type" value="Genomic_DNA"/>
</dbReference>
<name>A0A6J4KTL6_9CYAN</name>
<accession>A0A6J4KTL6</accession>
<evidence type="ECO:0000313" key="1">
    <source>
        <dbReference type="EMBL" id="CAA9313115.1"/>
    </source>
</evidence>
<sequence length="55" mass="6279">MYLGACDDRPQFRMLKGSPQRALYFTAVSTLGFGRSTIAAQANRTKPHRILDFRF</sequence>